<sequence length="672" mass="71180">MTLIRRMLAAALAAVLVALTAAAPAGAAERRVEDLGVPLEDVLLIGGVVAPGPGGKTVLWGASSGSPAHLNAVDPATGAEVARYDLPGAEGSWAVDAAQDGSVYVGTYGDGRLYRWTDQGGVQDLGRPLPSESFIWSVAAGEGATVYGGTYPGGRLFAYDPGTGVRDYGRLSPTHSYVRSVSYADGKIYAGTEDPAAVFEIDAASGATRQLPLPDGLDPAGKWAYDVNAAAGHLYVRFGSASPGPLHVWDIAAGRWSDTLDTAHGLDVSPPDADGAVYLIKDAELVRYDPKTKETTGTGMPITGRVANTRGIGWAELGLPDYPGKSVVGLLWRGLMFRYNPQTGATSFVETEVKGEPIDVTALAQGPDGRMYAGGFLNGGFAALDPETGKRTEFHTFSQSEDMTAHDGRLYVGAYPEARVYAYDPKLPWNSPEYSPSPEPGPAANPARLFDLSADKQIRPRALASAGRYLAAGTMPDLGHLGGVLAIWDPETGKLKHSQRNVIKDQSIVSLAYRDGVLYGGTSIYSGQSATPPTQPEAKLFAWSVKDDRLLWEIVPAPGKPAVPALTFDARGTLWGIAGGEVFAVNTAARKVVKRVTLSDSESASGQLSFNRRDRTLYGAHAGQYVFSLDPRTGRHAVLRQGPVHQLAVHGSGDVYFAEGPRLFRLTGQQTR</sequence>
<evidence type="ECO:0000259" key="2">
    <source>
        <dbReference type="Pfam" id="PF13360"/>
    </source>
</evidence>
<keyword evidence="4" id="KW-1185">Reference proteome</keyword>
<dbReference type="InterPro" id="IPR002372">
    <property type="entry name" value="PQQ_rpt_dom"/>
</dbReference>
<protein>
    <recommendedName>
        <fullName evidence="2">Pyrrolo-quinoline quinone repeat domain-containing protein</fullName>
    </recommendedName>
</protein>
<evidence type="ECO:0000313" key="3">
    <source>
        <dbReference type="EMBL" id="TDD04410.1"/>
    </source>
</evidence>
<dbReference type="Proteomes" id="UP000295258">
    <property type="component" value="Unassembled WGS sequence"/>
</dbReference>
<dbReference type="InterPro" id="IPR015943">
    <property type="entry name" value="WD40/YVTN_repeat-like_dom_sf"/>
</dbReference>
<dbReference type="Gene3D" id="2.130.10.10">
    <property type="entry name" value="YVTN repeat-like/Quinoprotein amine dehydrogenase"/>
    <property type="match status" value="3"/>
</dbReference>
<dbReference type="RefSeq" id="WP_132596564.1">
    <property type="nucleotide sequence ID" value="NZ_SMKO01000046.1"/>
</dbReference>
<comment type="caution">
    <text evidence="3">The sequence shown here is derived from an EMBL/GenBank/DDBJ whole genome shotgun (WGS) entry which is preliminary data.</text>
</comment>
<evidence type="ECO:0000256" key="1">
    <source>
        <dbReference type="SAM" id="SignalP"/>
    </source>
</evidence>
<dbReference type="InterPro" id="IPR011047">
    <property type="entry name" value="Quinoprotein_ADH-like_sf"/>
</dbReference>
<dbReference type="AlphaFoldDB" id="A0A4R4VVM1"/>
<dbReference type="EMBL" id="SMKO01000046">
    <property type="protein sequence ID" value="TDD04410.1"/>
    <property type="molecule type" value="Genomic_DNA"/>
</dbReference>
<dbReference type="InterPro" id="IPR051344">
    <property type="entry name" value="Vgb"/>
</dbReference>
<evidence type="ECO:0000313" key="4">
    <source>
        <dbReference type="Proteomes" id="UP000295258"/>
    </source>
</evidence>
<dbReference type="PANTHER" id="PTHR40274:SF4">
    <property type="entry name" value="BLL1406 PROTEIN"/>
    <property type="match status" value="1"/>
</dbReference>
<accession>A0A4R4VVM1</accession>
<feature type="chain" id="PRO_5020338175" description="Pyrrolo-quinoline quinone repeat domain-containing protein" evidence="1">
    <location>
        <begin position="28"/>
        <end position="672"/>
    </location>
</feature>
<reference evidence="3 4" key="1">
    <citation type="submission" date="2019-03" db="EMBL/GenBank/DDBJ databases">
        <title>Draft genome sequences of novel Actinobacteria.</title>
        <authorList>
            <person name="Sahin N."/>
            <person name="Ay H."/>
            <person name="Saygin H."/>
        </authorList>
    </citation>
    <scope>NUCLEOTIDE SEQUENCE [LARGE SCALE GENOMIC DNA]</scope>
    <source>
        <strain evidence="3 4">KC310</strain>
    </source>
</reference>
<dbReference type="SUPFAM" id="SSF50998">
    <property type="entry name" value="Quinoprotein alcohol dehydrogenase-like"/>
    <property type="match status" value="2"/>
</dbReference>
<dbReference type="SUPFAM" id="SSF63829">
    <property type="entry name" value="Calcium-dependent phosphotriesterase"/>
    <property type="match status" value="1"/>
</dbReference>
<feature type="signal peptide" evidence="1">
    <location>
        <begin position="1"/>
        <end position="27"/>
    </location>
</feature>
<proteinExistence type="predicted"/>
<organism evidence="3 4">
    <name type="scientific">Nonomuraea deserti</name>
    <dbReference type="NCBI Taxonomy" id="1848322"/>
    <lineage>
        <taxon>Bacteria</taxon>
        <taxon>Bacillati</taxon>
        <taxon>Actinomycetota</taxon>
        <taxon>Actinomycetes</taxon>
        <taxon>Streptosporangiales</taxon>
        <taxon>Streptosporangiaceae</taxon>
        <taxon>Nonomuraea</taxon>
    </lineage>
</organism>
<name>A0A4R4VVM1_9ACTN</name>
<gene>
    <name evidence="3" type="ORF">E1292_19050</name>
</gene>
<keyword evidence="1" id="KW-0732">Signal</keyword>
<feature type="domain" description="Pyrrolo-quinoline quinone repeat" evidence="2">
    <location>
        <begin position="69"/>
        <end position="294"/>
    </location>
</feature>
<dbReference type="PANTHER" id="PTHR40274">
    <property type="entry name" value="VIRGINIAMYCIN B LYASE"/>
    <property type="match status" value="1"/>
</dbReference>
<dbReference type="Pfam" id="PF13360">
    <property type="entry name" value="PQQ_2"/>
    <property type="match status" value="1"/>
</dbReference>